<dbReference type="SMART" id="SM00248">
    <property type="entry name" value="ANK"/>
    <property type="match status" value="4"/>
</dbReference>
<dbReference type="RefSeq" id="XP_056764263.1">
    <property type="nucleotide sequence ID" value="XM_056911437.1"/>
</dbReference>
<sequence length="1304" mass="144297">MSDVEAVSLPTALDVGPNNTLAAVKTDGDAADTRPSGRPLSPDRKDKAATPVPAPTAAPAADSASVPVAASKSAPSAAPASPRRERAGSHPVDEEENEQGPPSPKADSEAETIIQSGRESLSPEKKRKHIRHDPNRPGVDGVDGAQRKKPRIDRDGEDRASRARSPLDRADSPPSVVKVEKVDEGPSVSEDVMDERVGRNDGPERSRNYRKRSFSDSVDEKRERRRDSTAHATRDLKNINHARLSRPSASTRSVSPGRPSHQRSASGSQLPSKKKVPTPLLTGFQRQTSEDRQSTSSSASGSPLPSAHLRKLGSGVGAFASPAKHIGPKKLRDKSGRTPLARACADRKYEHVVLRYGERPEDLNVPDNAGNTPLQVASLNGEEQIVKFLLDAGCEINTKNIDKDTPLIDAVENGNVEVVKLLLEAGANPRTVNASGDEPYELVPTDLKDDEYDEIRKLLADAKANCRPGRRSEEQQAGPDKPPRSRRASVASPSRSPPPMSSTTGRRKTGRSEATRNDLLWTQPTSENLREFAAKGDEQGVVSILNILQKADNASLIAAAKGGHFDVLSLMYAIGDADADPNPLRGSGHKPGYNTPMLAAIGRGNMDNIQLILGQPGFDPTRRLFEDKTYYELSRSRQGENWEEEYDILKKAYENYAGSGKGRKDLSSPRRARGKDKEEKRSARRESSSPVARTKKLNDSSPNANRQRFPKDHDALKEKRREEKKAAAAAAGGRSKTTSRETRDTRDAHDNALASSDHDSARPEPKKPKAAPSARRGSESSGVARADEVRKRRLIAGRRPLDGDRRPSLMSSDSLSGREEAPRSRDTAPDSTSSLKRIRNDTSPERSRSRDGDSDRLSPEARKKKRRVLAEEKASNLPNGPPRKAEDTNGDKLQQRRPKEEASQGTDPASRKSTETSKKPDPSSHKSDSSSQPTSSQKSTDSDPPKKNGDVKTEPPEPTPNSIPEVSSDDKRAEIEAEKRRQAEVKKAEEERVAEEKRREEEAKRARLAKEEAERARLAKEEAERARLAKEEAERARLAKEEAERAAREKAEEDERKRKEMEQRRAKQAEDERQKRLEQERARVIKMRREQEAQEQRRRDALPGRLRASANFVGSNDPRARSHSWLKNFMPLVTVLTRQLDAVCASDVADEKWIPNYLVAPLLATNDLQLSQYASWEKRKATATQRMNLWRCTRRMLVYTDDPKYHNASFGEVMQLDCETRPKYFEMEHVFWIRLSDFMDLVPHIPHLNGLELEFVSMHLDPEPSAGTSHQTNGFVPSTFATGTNGIGALNGHGPGYPRPGTYF</sequence>
<feature type="region of interest" description="Disordered" evidence="4">
    <location>
        <begin position="1"/>
        <end position="339"/>
    </location>
</feature>
<reference evidence="7" key="2">
    <citation type="journal article" date="2023" name="IMA Fungus">
        <title>Comparative genomic study of the Penicillium genus elucidates a diverse pangenome and 15 lateral gene transfer events.</title>
        <authorList>
            <person name="Petersen C."/>
            <person name="Sorensen T."/>
            <person name="Nielsen M.R."/>
            <person name="Sondergaard T.E."/>
            <person name="Sorensen J.L."/>
            <person name="Fitzpatrick D.A."/>
            <person name="Frisvad J.C."/>
            <person name="Nielsen K.L."/>
        </authorList>
    </citation>
    <scope>NUCLEOTIDE SEQUENCE</scope>
    <source>
        <strain evidence="7">IBT 16125</strain>
    </source>
</reference>
<feature type="repeat" description="ANK" evidence="3">
    <location>
        <begin position="402"/>
        <end position="434"/>
    </location>
</feature>
<feature type="compositionally biased region" description="Basic and acidic residues" evidence="4">
    <location>
        <begin position="738"/>
        <end position="767"/>
    </location>
</feature>
<dbReference type="PANTHER" id="PTHR24171">
    <property type="entry name" value="ANKYRIN REPEAT DOMAIN-CONTAINING PROTEIN 39-RELATED"/>
    <property type="match status" value="1"/>
</dbReference>
<dbReference type="Pfam" id="PF24513">
    <property type="entry name" value="DUF7593"/>
    <property type="match status" value="1"/>
</dbReference>
<feature type="compositionally biased region" description="Low complexity" evidence="4">
    <location>
        <begin position="294"/>
        <end position="307"/>
    </location>
</feature>
<dbReference type="PANTHER" id="PTHR24171:SF8">
    <property type="entry name" value="BRCA1-ASSOCIATED RING DOMAIN PROTEIN 1"/>
    <property type="match status" value="1"/>
</dbReference>
<dbReference type="PROSITE" id="PS50297">
    <property type="entry name" value="ANK_REP_REGION"/>
    <property type="match status" value="2"/>
</dbReference>
<feature type="compositionally biased region" description="Basic and acidic residues" evidence="4">
    <location>
        <begin position="838"/>
        <end position="861"/>
    </location>
</feature>
<feature type="domain" description="DUF7593" evidence="5">
    <location>
        <begin position="1098"/>
        <end position="1247"/>
    </location>
</feature>
<feature type="repeat" description="ANK" evidence="3">
    <location>
        <begin position="369"/>
        <end position="401"/>
    </location>
</feature>
<feature type="compositionally biased region" description="Basic and acidic residues" evidence="4">
    <location>
        <begin position="152"/>
        <end position="171"/>
    </location>
</feature>
<feature type="compositionally biased region" description="Basic and acidic residues" evidence="4">
    <location>
        <begin position="709"/>
        <end position="726"/>
    </location>
</feature>
<dbReference type="GeneID" id="81601680"/>
<dbReference type="InterPro" id="IPR002110">
    <property type="entry name" value="Ankyrin_rpt"/>
</dbReference>
<feature type="compositionally biased region" description="Basic and acidic residues" evidence="4">
    <location>
        <begin position="940"/>
        <end position="955"/>
    </location>
</feature>
<dbReference type="InterPro" id="IPR056485">
    <property type="entry name" value="ARM_KRIT1"/>
</dbReference>
<evidence type="ECO:0000313" key="8">
    <source>
        <dbReference type="Proteomes" id="UP001213681"/>
    </source>
</evidence>
<dbReference type="SUPFAM" id="SSF48403">
    <property type="entry name" value="Ankyrin repeat"/>
    <property type="match status" value="1"/>
</dbReference>
<feature type="compositionally biased region" description="Low complexity" evidence="4">
    <location>
        <begin position="49"/>
        <end position="81"/>
    </location>
</feature>
<feature type="region of interest" description="Disordered" evidence="4">
    <location>
        <begin position="461"/>
        <end position="523"/>
    </location>
</feature>
<dbReference type="Pfam" id="PF12796">
    <property type="entry name" value="Ank_2"/>
    <property type="match status" value="1"/>
</dbReference>
<organism evidence="7 8">
    <name type="scientific">Penicillium daleae</name>
    <dbReference type="NCBI Taxonomy" id="63821"/>
    <lineage>
        <taxon>Eukaryota</taxon>
        <taxon>Fungi</taxon>
        <taxon>Dikarya</taxon>
        <taxon>Ascomycota</taxon>
        <taxon>Pezizomycotina</taxon>
        <taxon>Eurotiomycetes</taxon>
        <taxon>Eurotiomycetidae</taxon>
        <taxon>Eurotiales</taxon>
        <taxon>Aspergillaceae</taxon>
        <taxon>Penicillium</taxon>
    </lineage>
</organism>
<proteinExistence type="predicted"/>
<dbReference type="GO" id="GO:0085020">
    <property type="term" value="P:protein K6-linked ubiquitination"/>
    <property type="evidence" value="ECO:0007669"/>
    <property type="project" value="TreeGrafter"/>
</dbReference>
<dbReference type="Gene3D" id="1.25.40.20">
    <property type="entry name" value="Ankyrin repeat-containing domain"/>
    <property type="match status" value="2"/>
</dbReference>
<evidence type="ECO:0000259" key="6">
    <source>
        <dbReference type="Pfam" id="PF24521"/>
    </source>
</evidence>
<dbReference type="InterPro" id="IPR036770">
    <property type="entry name" value="Ankyrin_rpt-contain_sf"/>
</dbReference>
<keyword evidence="8" id="KW-1185">Reference proteome</keyword>
<feature type="domain" description="KRIT1 ARM-repeats" evidence="6">
    <location>
        <begin position="508"/>
        <end position="657"/>
    </location>
</feature>
<keyword evidence="1" id="KW-0677">Repeat</keyword>
<dbReference type="PROSITE" id="PS50088">
    <property type="entry name" value="ANK_REPEAT"/>
    <property type="match status" value="2"/>
</dbReference>
<evidence type="ECO:0000256" key="3">
    <source>
        <dbReference type="PROSITE-ProRule" id="PRU00023"/>
    </source>
</evidence>
<evidence type="ECO:0000256" key="4">
    <source>
        <dbReference type="SAM" id="MobiDB-lite"/>
    </source>
</evidence>
<evidence type="ECO:0000256" key="1">
    <source>
        <dbReference type="ARBA" id="ARBA00022737"/>
    </source>
</evidence>
<feature type="compositionally biased region" description="Basic and acidic residues" evidence="4">
    <location>
        <begin position="218"/>
        <end position="238"/>
    </location>
</feature>
<feature type="region of interest" description="Disordered" evidence="4">
    <location>
        <begin position="658"/>
        <end position="1078"/>
    </location>
</feature>
<name>A0AAD6C1Z9_9EURO</name>
<feature type="compositionally biased region" description="Polar residues" evidence="4">
    <location>
        <begin position="262"/>
        <end position="271"/>
    </location>
</feature>
<gene>
    <name evidence="7" type="ORF">N7458_008055</name>
</gene>
<evidence type="ECO:0000313" key="7">
    <source>
        <dbReference type="EMBL" id="KAJ5444183.1"/>
    </source>
</evidence>
<evidence type="ECO:0000256" key="2">
    <source>
        <dbReference type="ARBA" id="ARBA00023043"/>
    </source>
</evidence>
<comment type="caution">
    <text evidence="7">The sequence shown here is derived from an EMBL/GenBank/DDBJ whole genome shotgun (WGS) entry which is preliminary data.</text>
</comment>
<feature type="compositionally biased region" description="Basic and acidic residues" evidence="4">
    <location>
        <begin position="883"/>
        <end position="902"/>
    </location>
</feature>
<feature type="compositionally biased region" description="Basic and acidic residues" evidence="4">
    <location>
        <begin position="194"/>
        <end position="207"/>
    </location>
</feature>
<protein>
    <submittedName>
        <fullName evidence="7">Uncharacterized protein</fullName>
    </submittedName>
</protein>
<feature type="compositionally biased region" description="Basic and acidic residues" evidence="4">
    <location>
        <begin position="968"/>
        <end position="1078"/>
    </location>
</feature>
<keyword evidence="2 3" id="KW-0040">ANK repeat</keyword>
<feature type="compositionally biased region" description="Basic and acidic residues" evidence="4">
    <location>
        <begin position="82"/>
        <end position="92"/>
    </location>
</feature>
<feature type="compositionally biased region" description="Basic and acidic residues" evidence="4">
    <location>
        <begin position="909"/>
        <end position="928"/>
    </location>
</feature>
<dbReference type="InterPro" id="IPR056015">
    <property type="entry name" value="DUF7593"/>
</dbReference>
<accession>A0AAD6C1Z9</accession>
<feature type="compositionally biased region" description="Basic and acidic residues" evidence="4">
    <location>
        <begin position="675"/>
        <end position="687"/>
    </location>
</feature>
<dbReference type="EMBL" id="JAPVEA010000007">
    <property type="protein sequence ID" value="KAJ5444183.1"/>
    <property type="molecule type" value="Genomic_DNA"/>
</dbReference>
<feature type="compositionally biased region" description="Basic and acidic residues" evidence="4">
    <location>
        <begin position="816"/>
        <end position="828"/>
    </location>
</feature>
<dbReference type="Pfam" id="PF24521">
    <property type="entry name" value="Ank_KRIT1"/>
    <property type="match status" value="1"/>
</dbReference>
<dbReference type="Proteomes" id="UP001213681">
    <property type="component" value="Unassembled WGS sequence"/>
</dbReference>
<dbReference type="GO" id="GO:0004842">
    <property type="term" value="F:ubiquitin-protein transferase activity"/>
    <property type="evidence" value="ECO:0007669"/>
    <property type="project" value="TreeGrafter"/>
</dbReference>
<evidence type="ECO:0000259" key="5">
    <source>
        <dbReference type="Pfam" id="PF24513"/>
    </source>
</evidence>
<feature type="compositionally biased region" description="Low complexity" evidence="4">
    <location>
        <begin position="929"/>
        <end position="939"/>
    </location>
</feature>
<reference evidence="7" key="1">
    <citation type="submission" date="2022-12" db="EMBL/GenBank/DDBJ databases">
        <authorList>
            <person name="Petersen C."/>
        </authorList>
    </citation>
    <scope>NUCLEOTIDE SEQUENCE</scope>
    <source>
        <strain evidence="7">IBT 16125</strain>
    </source>
</reference>